<feature type="signal peptide" evidence="3">
    <location>
        <begin position="1"/>
        <end position="21"/>
    </location>
</feature>
<keyword evidence="2" id="KW-0472">Membrane</keyword>
<evidence type="ECO:0000313" key="5">
    <source>
        <dbReference type="EMBL" id="KAF5330030.1"/>
    </source>
</evidence>
<feature type="region of interest" description="Disordered" evidence="1">
    <location>
        <begin position="1453"/>
        <end position="1517"/>
    </location>
</feature>
<evidence type="ECO:0000256" key="2">
    <source>
        <dbReference type="SAM" id="Phobius"/>
    </source>
</evidence>
<dbReference type="Proteomes" id="UP000541558">
    <property type="component" value="Unassembled WGS sequence"/>
</dbReference>
<dbReference type="PANTHER" id="PTHR33928:SF2">
    <property type="entry name" value="PECTATE LYASE SUPERFAMILY PROTEIN DOMAIN-CONTAINING PROTEIN-RELATED"/>
    <property type="match status" value="1"/>
</dbReference>
<keyword evidence="2" id="KW-0812">Transmembrane</keyword>
<feature type="domain" description="Rhamnogalacturonase A/B/Epimerase-like pectate lyase" evidence="4">
    <location>
        <begin position="111"/>
        <end position="341"/>
    </location>
</feature>
<dbReference type="InterPro" id="IPR039279">
    <property type="entry name" value="QRT3-like"/>
</dbReference>
<keyword evidence="6" id="KW-1185">Reference proteome</keyword>
<evidence type="ECO:0000313" key="6">
    <source>
        <dbReference type="Proteomes" id="UP000541558"/>
    </source>
</evidence>
<gene>
    <name evidence="5" type="ORF">D9611_010499</name>
</gene>
<feature type="region of interest" description="Disordered" evidence="1">
    <location>
        <begin position="1541"/>
        <end position="1561"/>
    </location>
</feature>
<dbReference type="SUPFAM" id="SSF51126">
    <property type="entry name" value="Pectin lyase-like"/>
    <property type="match status" value="2"/>
</dbReference>
<comment type="caution">
    <text evidence="5">The sequence shown here is derived from an EMBL/GenBank/DDBJ whole genome shotgun (WGS) entry which is preliminary data.</text>
</comment>
<dbReference type="GO" id="GO:0004650">
    <property type="term" value="F:polygalacturonase activity"/>
    <property type="evidence" value="ECO:0007669"/>
    <property type="project" value="InterPro"/>
</dbReference>
<feature type="transmembrane region" description="Helical" evidence="2">
    <location>
        <begin position="1385"/>
        <end position="1408"/>
    </location>
</feature>
<dbReference type="PANTHER" id="PTHR33928">
    <property type="entry name" value="POLYGALACTURONASE QRT3"/>
    <property type="match status" value="1"/>
</dbReference>
<dbReference type="InterPro" id="IPR012334">
    <property type="entry name" value="Pectin_lyas_fold"/>
</dbReference>
<dbReference type="CDD" id="cd23668">
    <property type="entry name" value="GH55_beta13glucanase-like"/>
    <property type="match status" value="1"/>
</dbReference>
<dbReference type="OrthoDB" id="4584900at2759"/>
<feature type="region of interest" description="Disordered" evidence="1">
    <location>
        <begin position="1362"/>
        <end position="1381"/>
    </location>
</feature>
<evidence type="ECO:0000259" key="4">
    <source>
        <dbReference type="Pfam" id="PF12708"/>
    </source>
</evidence>
<reference evidence="5 6" key="1">
    <citation type="journal article" date="2020" name="ISME J.">
        <title>Uncovering the hidden diversity of litter-decomposition mechanisms in mushroom-forming fungi.</title>
        <authorList>
            <person name="Floudas D."/>
            <person name="Bentzer J."/>
            <person name="Ahren D."/>
            <person name="Johansson T."/>
            <person name="Persson P."/>
            <person name="Tunlid A."/>
        </authorList>
    </citation>
    <scope>NUCLEOTIDE SEQUENCE [LARGE SCALE GENOMIC DNA]</scope>
    <source>
        <strain evidence="5 6">CBS 175.51</strain>
    </source>
</reference>
<dbReference type="CDD" id="cd12087">
    <property type="entry name" value="TM_EGFR-like"/>
    <property type="match status" value="1"/>
</dbReference>
<organism evidence="5 6">
    <name type="scientific">Ephemerocybe angulata</name>
    <dbReference type="NCBI Taxonomy" id="980116"/>
    <lineage>
        <taxon>Eukaryota</taxon>
        <taxon>Fungi</taxon>
        <taxon>Dikarya</taxon>
        <taxon>Basidiomycota</taxon>
        <taxon>Agaricomycotina</taxon>
        <taxon>Agaricomycetes</taxon>
        <taxon>Agaricomycetidae</taxon>
        <taxon>Agaricales</taxon>
        <taxon>Agaricineae</taxon>
        <taxon>Psathyrellaceae</taxon>
        <taxon>Ephemerocybe</taxon>
    </lineage>
</organism>
<sequence length="1594" mass="170576">MPASRLTSALLSCALLFGVLANAGEISASVAVDTPLANITTGVNATVSSSGVEVDISANIEIDSHNMKPKACHAPLPAKGTAAPSDPFWLEVIKHQGSSPHNPDPANYQVFRNVKDFGAVGDGVHDDAAAINAAIQAGNRCGGGSCPSSTITPAIVYFPKGTYLVSTSIIPYYYTQLIGDAKNPPTILAAETFSDLAVIDANPYIPNGGGAQYWINQNNLCDIALVTLNFVIDVRRVPADKASGTGIHWQVSQSTSLMNIVVHMSEDENTAHQGIWMENGSGGFMGDLVFNGGKYGIWGGNQQFTVRNLTINNAKTGIFSVWNWGWTYQGINLNNCQIGFDLQTPITAAQAIIDAVVTNTPIFIQTSTASNGTLAAAGSLVLNNAKLTNVGAAVAVADGTVVLPGGTKTIASWGQGNVYKGSKAQGTFQQGNLANPSKASSLLDRSGKIVGRTHPQYENYKASDFVSVKDLGAKGDGVTDDTKILNEILQKYAGCKIIFFDAGHYIVTDTVYIPPNTRMVGEAWTVLAGKGPKFSDQKHPKVVFQVGKACETGIVEITDIIFSTVGPNVAGAIIVEWNIHEPDNVKAGAGMWDSHIRTGGVAGTNLENANCPRDGSAGFENCYAGFLSLHITEKASAYLEGTWVWLADHDLDGDGNSQISVYSGRGILSESQGPVWLIGTGSEHHAVYQYRLVNAANHYMGLIQTESPYYQPTPAAPTPFAYNPKYDPKPYKDDAPSAWGLSVERSRGIFIFGAGLYSFFKSYSQDCINDRKCQAQIANIDTASSVNIFSLATVAAGKQISVNSVGIIDQSANVNGFVSTVTSWSSLSLAASSGAYQLPRNAQLQSLNPPIDNLIPLSAYTDGQLTNAERMKRGMGPARPSRFSGGSVSRREPSSTPTSPSNPEPTDVPGSSVIRIRDPSSSSTTPYWVSKALNAFGEYGRTDDISKALTVTLGSDSGTFSIGTTNGPVSDLPFLGGIMGFSITSEGDLKPGSGDYAYLGATVETANGSPAVSGDNSFSRATQQSKIIESSIWSISSDNSLTATWINAGGGTDIRRVVLRHTDSSLVYRLTNESSKDTYYGFETTLPTEYTNDVPYPPTQRQMAISEAVDMKFTGVLFYNVFLGCRSDSNHIAETPGTRVWALGSYGYTVKAIDPSVKPYWSCSVDSKPIESFVSFPDADNTWVLCDSGSIEDAEHTITMIADGGRRYLFDQFQYLPSQHSVPSFQPTVIIDKTDPAVTYKSGTWNTTVGGIKSSGDANATISVEFTGTKATWYGSLPPASWDGVSFQPPQNGTALVYLDNDNPRRIVIPWSFQATPKYNKGFFTTESLTRGTHTIKVVLEDPQFPLTLDYLTVENGEISTSAQTQQTPIATTASNGHSTRNKGAIAGITVGVALFLVLVGVGVGFYLRRRRRSVPKIRLADPDSLARPELEPYYHVEPFEFSGVIDISASPLPHRPHPFAEKSRRPGTPTTEGTTTPTTQTPLQEQLALPSPLGDPTSPEGKPRKRKKDKTASESLAVRLPMAYSIRDPIVSRAVGNSSQSLQGLHSSRGSSAAEDVGAHDGERIVMVNRHEDSGVRIPEVEVVDLPPLYSER</sequence>
<protein>
    <recommendedName>
        <fullName evidence="4">Rhamnogalacturonase A/B/Epimerase-like pectate lyase domain-containing protein</fullName>
    </recommendedName>
</protein>
<evidence type="ECO:0000256" key="3">
    <source>
        <dbReference type="SAM" id="SignalP"/>
    </source>
</evidence>
<feature type="domain" description="Rhamnogalacturonase A/B/Epimerase-like pectate lyase" evidence="4">
    <location>
        <begin position="465"/>
        <end position="524"/>
    </location>
</feature>
<feature type="compositionally biased region" description="Low complexity" evidence="1">
    <location>
        <begin position="1467"/>
        <end position="1488"/>
    </location>
</feature>
<dbReference type="Gene3D" id="2.60.120.260">
    <property type="entry name" value="Galactose-binding domain-like"/>
    <property type="match status" value="1"/>
</dbReference>
<feature type="compositionally biased region" description="Low complexity" evidence="1">
    <location>
        <begin position="1362"/>
        <end position="1375"/>
    </location>
</feature>
<name>A0A8H5BV71_9AGAR</name>
<dbReference type="EMBL" id="JAACJK010000117">
    <property type="protein sequence ID" value="KAF5330030.1"/>
    <property type="molecule type" value="Genomic_DNA"/>
</dbReference>
<feature type="region of interest" description="Disordered" evidence="1">
    <location>
        <begin position="871"/>
        <end position="925"/>
    </location>
</feature>
<proteinExistence type="predicted"/>
<keyword evidence="2" id="KW-1133">Transmembrane helix</keyword>
<dbReference type="InterPro" id="IPR024535">
    <property type="entry name" value="RHGA/B-epi-like_pectate_lyase"/>
</dbReference>
<feature type="compositionally biased region" description="Polar residues" evidence="1">
    <location>
        <begin position="1541"/>
        <end position="1552"/>
    </location>
</feature>
<feature type="compositionally biased region" description="Low complexity" evidence="1">
    <location>
        <begin position="894"/>
        <end position="905"/>
    </location>
</feature>
<dbReference type="Gene3D" id="2.160.20.10">
    <property type="entry name" value="Single-stranded right-handed beta-helix, Pectin lyase-like"/>
    <property type="match status" value="2"/>
</dbReference>
<dbReference type="InterPro" id="IPR011050">
    <property type="entry name" value="Pectin_lyase_fold/virulence"/>
</dbReference>
<accession>A0A8H5BV71</accession>
<keyword evidence="3" id="KW-0732">Signal</keyword>
<feature type="chain" id="PRO_5034817331" description="Rhamnogalacturonase A/B/Epimerase-like pectate lyase domain-containing protein" evidence="3">
    <location>
        <begin position="22"/>
        <end position="1594"/>
    </location>
</feature>
<evidence type="ECO:0000256" key="1">
    <source>
        <dbReference type="SAM" id="MobiDB-lite"/>
    </source>
</evidence>
<dbReference type="Pfam" id="PF12708">
    <property type="entry name" value="Pect-lyase_RHGA_epim"/>
    <property type="match status" value="2"/>
</dbReference>